<name>A0ACB9IS57_9ASTR</name>
<dbReference type="EMBL" id="CM042024">
    <property type="protein sequence ID" value="KAI3810325.1"/>
    <property type="molecule type" value="Genomic_DNA"/>
</dbReference>
<proteinExistence type="predicted"/>
<comment type="caution">
    <text evidence="1">The sequence shown here is derived from an EMBL/GenBank/DDBJ whole genome shotgun (WGS) entry which is preliminary data.</text>
</comment>
<evidence type="ECO:0000313" key="1">
    <source>
        <dbReference type="EMBL" id="KAI3810325.1"/>
    </source>
</evidence>
<keyword evidence="2" id="KW-1185">Reference proteome</keyword>
<evidence type="ECO:0000313" key="2">
    <source>
        <dbReference type="Proteomes" id="UP001056120"/>
    </source>
</evidence>
<gene>
    <name evidence="1" type="ORF">L1987_19937</name>
</gene>
<accession>A0ACB9IS57</accession>
<sequence length="71" mass="7820">MRSQPVKEEVDLLSNKGTKRKPSVVAFESDCSEGIQGLSNKRPCLIVRVGFAADLASNDQTRFVIAVDRKI</sequence>
<protein>
    <submittedName>
        <fullName evidence="1">Uncharacterized protein</fullName>
    </submittedName>
</protein>
<organism evidence="1 2">
    <name type="scientific">Smallanthus sonchifolius</name>
    <dbReference type="NCBI Taxonomy" id="185202"/>
    <lineage>
        <taxon>Eukaryota</taxon>
        <taxon>Viridiplantae</taxon>
        <taxon>Streptophyta</taxon>
        <taxon>Embryophyta</taxon>
        <taxon>Tracheophyta</taxon>
        <taxon>Spermatophyta</taxon>
        <taxon>Magnoliopsida</taxon>
        <taxon>eudicotyledons</taxon>
        <taxon>Gunneridae</taxon>
        <taxon>Pentapetalae</taxon>
        <taxon>asterids</taxon>
        <taxon>campanulids</taxon>
        <taxon>Asterales</taxon>
        <taxon>Asteraceae</taxon>
        <taxon>Asteroideae</taxon>
        <taxon>Heliantheae alliance</taxon>
        <taxon>Millerieae</taxon>
        <taxon>Smallanthus</taxon>
    </lineage>
</organism>
<reference evidence="1 2" key="2">
    <citation type="journal article" date="2022" name="Mol. Ecol. Resour.">
        <title>The genomes of chicory, endive, great burdock and yacon provide insights into Asteraceae paleo-polyploidization history and plant inulin production.</title>
        <authorList>
            <person name="Fan W."/>
            <person name="Wang S."/>
            <person name="Wang H."/>
            <person name="Wang A."/>
            <person name="Jiang F."/>
            <person name="Liu H."/>
            <person name="Zhao H."/>
            <person name="Xu D."/>
            <person name="Zhang Y."/>
        </authorList>
    </citation>
    <scope>NUCLEOTIDE SEQUENCE [LARGE SCALE GENOMIC DNA]</scope>
    <source>
        <strain evidence="2">cv. Yunnan</strain>
        <tissue evidence="1">Leaves</tissue>
    </source>
</reference>
<reference evidence="2" key="1">
    <citation type="journal article" date="2022" name="Mol. Ecol. Resour.">
        <title>The genomes of chicory, endive, great burdock and yacon provide insights into Asteraceae palaeo-polyploidization history and plant inulin production.</title>
        <authorList>
            <person name="Fan W."/>
            <person name="Wang S."/>
            <person name="Wang H."/>
            <person name="Wang A."/>
            <person name="Jiang F."/>
            <person name="Liu H."/>
            <person name="Zhao H."/>
            <person name="Xu D."/>
            <person name="Zhang Y."/>
        </authorList>
    </citation>
    <scope>NUCLEOTIDE SEQUENCE [LARGE SCALE GENOMIC DNA]</scope>
    <source>
        <strain evidence="2">cv. Yunnan</strain>
    </source>
</reference>
<dbReference type="Proteomes" id="UP001056120">
    <property type="component" value="Linkage Group LG07"/>
</dbReference>